<evidence type="ECO:0000256" key="2">
    <source>
        <dbReference type="ARBA" id="ARBA00022801"/>
    </source>
</evidence>
<evidence type="ECO:0000313" key="4">
    <source>
        <dbReference type="Proteomes" id="UP001596422"/>
    </source>
</evidence>
<proteinExistence type="inferred from homology"/>
<dbReference type="EMBL" id="JBHSWE010000001">
    <property type="protein sequence ID" value="MFC6670055.1"/>
    <property type="molecule type" value="Genomic_DNA"/>
</dbReference>
<dbReference type="PROSITE" id="PS01090">
    <property type="entry name" value="TATD_2"/>
    <property type="match status" value="1"/>
</dbReference>
<protein>
    <submittedName>
        <fullName evidence="3">TatD family hydrolase</fullName>
        <ecNumber evidence="3">3.1.-.-</ecNumber>
    </submittedName>
</protein>
<dbReference type="SUPFAM" id="SSF51556">
    <property type="entry name" value="Metallo-dependent hydrolases"/>
    <property type="match status" value="1"/>
</dbReference>
<dbReference type="InterPro" id="IPR032466">
    <property type="entry name" value="Metal_Hydrolase"/>
</dbReference>
<dbReference type="InterPro" id="IPR001130">
    <property type="entry name" value="TatD-like"/>
</dbReference>
<keyword evidence="2 3" id="KW-0378">Hydrolase</keyword>
<evidence type="ECO:0000256" key="1">
    <source>
        <dbReference type="ARBA" id="ARBA00009275"/>
    </source>
</evidence>
<dbReference type="PROSITE" id="PS01137">
    <property type="entry name" value="TATD_1"/>
    <property type="match status" value="1"/>
</dbReference>
<dbReference type="Gene3D" id="3.20.20.140">
    <property type="entry name" value="Metal-dependent hydrolases"/>
    <property type="match status" value="1"/>
</dbReference>
<dbReference type="PIRSF" id="PIRSF005902">
    <property type="entry name" value="DNase_TatD"/>
    <property type="match status" value="1"/>
</dbReference>
<keyword evidence="4" id="KW-1185">Reference proteome</keyword>
<organism evidence="3 4">
    <name type="scientific">Marinobacterium aestuariivivens</name>
    <dbReference type="NCBI Taxonomy" id="1698799"/>
    <lineage>
        <taxon>Bacteria</taxon>
        <taxon>Pseudomonadati</taxon>
        <taxon>Pseudomonadota</taxon>
        <taxon>Gammaproteobacteria</taxon>
        <taxon>Oceanospirillales</taxon>
        <taxon>Oceanospirillaceae</taxon>
        <taxon>Marinobacterium</taxon>
    </lineage>
</organism>
<dbReference type="Pfam" id="PF01026">
    <property type="entry name" value="TatD_DNase"/>
    <property type="match status" value="1"/>
</dbReference>
<dbReference type="CDD" id="cd01310">
    <property type="entry name" value="TatD_DNAse"/>
    <property type="match status" value="1"/>
</dbReference>
<dbReference type="PROSITE" id="PS01091">
    <property type="entry name" value="TATD_3"/>
    <property type="match status" value="1"/>
</dbReference>
<dbReference type="EC" id="3.1.-.-" evidence="3"/>
<comment type="similarity">
    <text evidence="1">Belongs to the metallo-dependent hydrolases superfamily. TatD-type hydrolase family.</text>
</comment>
<comment type="caution">
    <text evidence="3">The sequence shown here is derived from an EMBL/GenBank/DDBJ whole genome shotgun (WGS) entry which is preliminary data.</text>
</comment>
<dbReference type="Proteomes" id="UP001596422">
    <property type="component" value="Unassembled WGS sequence"/>
</dbReference>
<reference evidence="4" key="1">
    <citation type="journal article" date="2019" name="Int. J. Syst. Evol. Microbiol.">
        <title>The Global Catalogue of Microorganisms (GCM) 10K type strain sequencing project: providing services to taxonomists for standard genome sequencing and annotation.</title>
        <authorList>
            <consortium name="The Broad Institute Genomics Platform"/>
            <consortium name="The Broad Institute Genome Sequencing Center for Infectious Disease"/>
            <person name="Wu L."/>
            <person name="Ma J."/>
        </authorList>
    </citation>
    <scope>NUCLEOTIDE SEQUENCE [LARGE SCALE GENOMIC DNA]</scope>
    <source>
        <strain evidence="4">NBRC 111756</strain>
    </source>
</reference>
<sequence>MDPASDLFDSHCHLDFPAFDGWRERALAEARAVGVLEILVPGVTAQHWPRLLAFCAGDPALYPALGLHPCFLSEHRPEHLELLETRLAAGGVRAIGEIGLDYFIDDADPESQQYYLEGQLALASRFDLPVLLHVRKAHDRMLKTLRRARLGRAGIVHAFSGSGQQARQYIELGFRLGFGGAISYDRATKLRRLAASLPLESLVLETDAPDMPLSDWRDEPNRPQRIRDVFEVLCSLRSEAPEQIARQTTANVHEVLALNIA</sequence>
<gene>
    <name evidence="3" type="ORF">ACFQDL_08130</name>
</gene>
<evidence type="ECO:0000313" key="3">
    <source>
        <dbReference type="EMBL" id="MFC6670055.1"/>
    </source>
</evidence>
<name>A0ABW1ZXZ1_9GAMM</name>
<dbReference type="PANTHER" id="PTHR46124:SF3">
    <property type="entry name" value="HYDROLASE"/>
    <property type="match status" value="1"/>
</dbReference>
<dbReference type="InterPro" id="IPR018228">
    <property type="entry name" value="DNase_TatD-rel_CS"/>
</dbReference>
<dbReference type="GO" id="GO:0016787">
    <property type="term" value="F:hydrolase activity"/>
    <property type="evidence" value="ECO:0007669"/>
    <property type="project" value="UniProtKB-KW"/>
</dbReference>
<dbReference type="PANTHER" id="PTHR46124">
    <property type="entry name" value="D-AMINOACYL-TRNA DEACYLASE"/>
    <property type="match status" value="1"/>
</dbReference>
<dbReference type="RefSeq" id="WP_379908573.1">
    <property type="nucleotide sequence ID" value="NZ_JBHSWE010000001.1"/>
</dbReference>
<accession>A0ABW1ZXZ1</accession>